<reference evidence="1 4" key="2">
    <citation type="submission" date="2021-02" db="EMBL/GenBank/DDBJ databases">
        <title>FDA dAtabase for Regulatory Grade micrObial Sequences (FDA-ARGOS): Supporting development and validation of Infectious Disease Dx tests.</title>
        <authorList>
            <person name="Carlson P."/>
            <person name="Fischbach M."/>
            <person name="Hastie J."/>
            <person name="Bilen M."/>
            <person name="Cheng A."/>
            <person name="Tallon L."/>
            <person name="Sadzewicz L."/>
            <person name="Zhao X."/>
            <person name="Boylan J."/>
            <person name="Ott S."/>
            <person name="Bowen H."/>
            <person name="Vavikolanu K."/>
            <person name="Mehta A."/>
            <person name="Aluvathingal J."/>
            <person name="Nadendla S."/>
            <person name="Yan Y."/>
            <person name="Sichtig H."/>
        </authorList>
    </citation>
    <scope>NUCLEOTIDE SEQUENCE [LARGE SCALE GENOMIC DNA]</scope>
    <source>
        <strain evidence="1 4">FDAARGOS_1229</strain>
    </source>
</reference>
<dbReference type="OrthoDB" id="9777312at2"/>
<dbReference type="Proteomes" id="UP000286063">
    <property type="component" value="Unassembled WGS sequence"/>
</dbReference>
<evidence type="ECO:0000313" key="1">
    <source>
        <dbReference type="EMBL" id="QRO48746.1"/>
    </source>
</evidence>
<proteinExistence type="predicted"/>
<evidence type="ECO:0000313" key="3">
    <source>
        <dbReference type="Proteomes" id="UP000286063"/>
    </source>
</evidence>
<accession>A0A413IT16</accession>
<dbReference type="Proteomes" id="UP000654720">
    <property type="component" value="Chromosome"/>
</dbReference>
<name>A0A413IT16_9BACT</name>
<protein>
    <recommendedName>
        <fullName evidence="5">Restriction endonuclease</fullName>
    </recommendedName>
</protein>
<dbReference type="RefSeq" id="WP_027202503.1">
    <property type="nucleotide sequence ID" value="NZ_CAJKXH010000034.1"/>
</dbReference>
<organism evidence="2 3">
    <name type="scientific">Butyricimonas virosa</name>
    <dbReference type="NCBI Taxonomy" id="544645"/>
    <lineage>
        <taxon>Bacteria</taxon>
        <taxon>Pseudomonadati</taxon>
        <taxon>Bacteroidota</taxon>
        <taxon>Bacteroidia</taxon>
        <taxon>Bacteroidales</taxon>
        <taxon>Odoribacteraceae</taxon>
        <taxon>Butyricimonas</taxon>
    </lineage>
</organism>
<dbReference type="EMBL" id="CP069450">
    <property type="protein sequence ID" value="QRO48746.1"/>
    <property type="molecule type" value="Genomic_DNA"/>
</dbReference>
<evidence type="ECO:0000313" key="2">
    <source>
        <dbReference type="EMBL" id="RGY20880.1"/>
    </source>
</evidence>
<dbReference type="EMBL" id="QSCR01000002">
    <property type="protein sequence ID" value="RGY20880.1"/>
    <property type="molecule type" value="Genomic_DNA"/>
</dbReference>
<dbReference type="REBASE" id="459900">
    <property type="entry name" value="Bvi1229ORF12425P"/>
</dbReference>
<keyword evidence="4" id="KW-1185">Reference proteome</keyword>
<gene>
    <name evidence="2" type="ORF">DXA50_02130</name>
    <name evidence="1" type="ORF">I6J59_12420</name>
</gene>
<evidence type="ECO:0000313" key="4">
    <source>
        <dbReference type="Proteomes" id="UP000654720"/>
    </source>
</evidence>
<reference evidence="2 3" key="1">
    <citation type="submission" date="2018-08" db="EMBL/GenBank/DDBJ databases">
        <title>A genome reference for cultivated species of the human gut microbiota.</title>
        <authorList>
            <person name="Zou Y."/>
            <person name="Xue W."/>
            <person name="Luo G."/>
        </authorList>
    </citation>
    <scope>NUCLEOTIDE SEQUENCE [LARGE SCALE GENOMIC DNA]</scope>
    <source>
        <strain evidence="2 3">OF02-7</strain>
    </source>
</reference>
<dbReference type="AlphaFoldDB" id="A0A413IT16"/>
<sequence>MKSLFNLDTRDDAAFEALLQKTVDVMNREALACPKMYAGLLGSKLEDKVVEVLRQCAVDTCFEHQIMKYSGQRFPDIVVGGYYGVEVKTTKYNHWKSTGSSVAEGTRVEGVERVYLLFGKMCEPIRFVCKLYEECLSEVVVTHSPRYQVDMNLSKGETIFDKLGIPYNELRRQPNPIRTILGYYRSRLKEGEELWWLDNDNLRASNLVIRMWSSLSQKEKRAYRIKGFVFFPELLSKRSDKFNRMAVWLATREGIVCPSLRDVFSAGGKVCIVKDGEKYPGVSKVIGRLYRELSTIKELVQHVDCDELQEYWMCPVDNESKWETWCRLAIKHLETINTTRIPLEKLIR</sequence>
<dbReference type="GeneID" id="93098643"/>
<evidence type="ECO:0008006" key="5">
    <source>
        <dbReference type="Google" id="ProtNLM"/>
    </source>
</evidence>